<keyword evidence="3" id="KW-0472">Membrane</keyword>
<dbReference type="Pfam" id="PF07963">
    <property type="entry name" value="N_methyl"/>
    <property type="match status" value="1"/>
</dbReference>
<dbReference type="PROSITE" id="PS00409">
    <property type="entry name" value="PROKAR_NTER_METHYL"/>
    <property type="match status" value="1"/>
</dbReference>
<keyword evidence="3" id="KW-0812">Transmembrane</keyword>
<feature type="transmembrane region" description="Helical" evidence="3">
    <location>
        <begin position="12"/>
        <end position="34"/>
    </location>
</feature>
<dbReference type="NCBIfam" id="TIGR02532">
    <property type="entry name" value="IV_pilin_GFxxxE"/>
    <property type="match status" value="1"/>
</dbReference>
<name>W4Q7G9_9BACI</name>
<evidence type="ECO:0000313" key="5">
    <source>
        <dbReference type="Proteomes" id="UP000018890"/>
    </source>
</evidence>
<dbReference type="GO" id="GO:0009986">
    <property type="term" value="C:cell surface"/>
    <property type="evidence" value="ECO:0007669"/>
    <property type="project" value="UniProtKB-SubCell"/>
</dbReference>
<dbReference type="AlphaFoldDB" id="W4Q7G9"/>
<accession>W4Q7G9</accession>
<evidence type="ECO:0000256" key="3">
    <source>
        <dbReference type="SAM" id="Phobius"/>
    </source>
</evidence>
<dbReference type="GO" id="GO:0030420">
    <property type="term" value="P:establishment of competence for transformation"/>
    <property type="evidence" value="ECO:0007669"/>
    <property type="project" value="UniProtKB-KW"/>
</dbReference>
<keyword evidence="5" id="KW-1185">Reference proteome</keyword>
<dbReference type="RefSeq" id="WP_034748409.1">
    <property type="nucleotide sequence ID" value="NZ_BAUT01000046.1"/>
</dbReference>
<protein>
    <recommendedName>
        <fullName evidence="6">Prepilin-type N-terminal cleavage/methylation domain-containing protein</fullName>
    </recommendedName>
</protein>
<organism evidence="4 5">
    <name type="scientific">Halalkalibacter wakoensis JCM 9140</name>
    <dbReference type="NCBI Taxonomy" id="1236970"/>
    <lineage>
        <taxon>Bacteria</taxon>
        <taxon>Bacillati</taxon>
        <taxon>Bacillota</taxon>
        <taxon>Bacilli</taxon>
        <taxon>Bacillales</taxon>
        <taxon>Bacillaceae</taxon>
        <taxon>Halalkalibacter</taxon>
    </lineage>
</organism>
<comment type="caution">
    <text evidence="4">The sequence shown here is derived from an EMBL/GenBank/DDBJ whole genome shotgun (WGS) entry which is preliminary data.</text>
</comment>
<gene>
    <name evidence="4" type="ORF">JCM9140_3463</name>
</gene>
<dbReference type="InterPro" id="IPR012902">
    <property type="entry name" value="N_methyl_site"/>
</dbReference>
<evidence type="ECO:0008006" key="6">
    <source>
        <dbReference type="Google" id="ProtNLM"/>
    </source>
</evidence>
<dbReference type="Proteomes" id="UP000018890">
    <property type="component" value="Unassembled WGS sequence"/>
</dbReference>
<proteinExistence type="predicted"/>
<reference evidence="4" key="1">
    <citation type="journal article" date="2014" name="Genome Announc.">
        <title>Draft Genome Sequences of Three Alkaliphilic Bacillus Strains, Bacillus wakoensis JCM 9140T, Bacillus akibai JCM 9157T, and Bacillus hemicellulosilyticus JCM 9152T.</title>
        <authorList>
            <person name="Yuki M."/>
            <person name="Oshima K."/>
            <person name="Suda W."/>
            <person name="Oshida Y."/>
            <person name="Kitamura K."/>
            <person name="Iida T."/>
            <person name="Hattori M."/>
            <person name="Ohkuma M."/>
        </authorList>
    </citation>
    <scope>NUCLEOTIDE SEQUENCE [LARGE SCALE GENOMIC DNA]</scope>
    <source>
        <strain evidence="4">JCM 9140</strain>
    </source>
</reference>
<dbReference type="EMBL" id="BAUT01000046">
    <property type="protein sequence ID" value="GAE27329.1"/>
    <property type="molecule type" value="Genomic_DNA"/>
</dbReference>
<keyword evidence="2" id="KW-0178">Competence</keyword>
<comment type="subcellular location">
    <subcellularLocation>
        <location evidence="1">Cell surface</location>
    </subcellularLocation>
</comment>
<evidence type="ECO:0000313" key="4">
    <source>
        <dbReference type="EMBL" id="GAE27329.1"/>
    </source>
</evidence>
<dbReference type="STRING" id="1236970.JCM9140_3463"/>
<dbReference type="OrthoDB" id="2080124at2"/>
<sequence length="445" mass="49091">MKKLLQRQSGMTLVEVLLTLVIFTIIVGMAYGVVTTTSSSNAKSQAHVDLRQKANLIITQMRQQHHSEMSCYEVDRDLLPDDISITQLNISVVGEACEDQIDPTYNVHVEFTLQNEMNHSFTIDTIIEKARREKESIPLVIEKPSSNPFYDYLVNENVFVYGSELIFMGSEMLGKDATMLIKGGVSGNQLDGGARLNVSNIYLDGRLSIDGQSPGGKMIGSFNDSGDVIVNGNLTLWNGSRDIYGDVYVNGNFRLKDATIHGNVYVNGNVELGWQPSFTGNARVYYTGTLTYPNNYHDAILARMTKQPSVPTKQVPDLPIPQLKSSEWFHNNGYSSTIKPNGMRYYGGSVNIQSKTYDGYGYVSNFTNAVIVSTGDITVGGPSWVNNMTGVLLAPNGRVTFNGANFEGLIIARDGFHVTSGSTKVTFKNIDQFISNEAQFPLYVD</sequence>
<evidence type="ECO:0000256" key="1">
    <source>
        <dbReference type="ARBA" id="ARBA00004241"/>
    </source>
</evidence>
<evidence type="ECO:0000256" key="2">
    <source>
        <dbReference type="ARBA" id="ARBA00023287"/>
    </source>
</evidence>
<keyword evidence="3" id="KW-1133">Transmembrane helix</keyword>